<dbReference type="EMBL" id="FQWZ01000004">
    <property type="protein sequence ID" value="SHG98566.1"/>
    <property type="molecule type" value="Genomic_DNA"/>
</dbReference>
<dbReference type="OrthoDB" id="780137at2"/>
<feature type="transmembrane region" description="Helical" evidence="2">
    <location>
        <begin position="135"/>
        <end position="155"/>
    </location>
</feature>
<evidence type="ECO:0008006" key="5">
    <source>
        <dbReference type="Google" id="ProtNLM"/>
    </source>
</evidence>
<dbReference type="STRING" id="490188.SAMN04488068_2111"/>
<evidence type="ECO:0000313" key="4">
    <source>
        <dbReference type="Proteomes" id="UP000199758"/>
    </source>
</evidence>
<evidence type="ECO:0000313" key="3">
    <source>
        <dbReference type="EMBL" id="SHG98566.1"/>
    </source>
</evidence>
<keyword evidence="4" id="KW-1185">Reference proteome</keyword>
<dbReference type="RefSeq" id="WP_072897258.1">
    <property type="nucleotide sequence ID" value="NZ_FQWZ01000004.1"/>
</dbReference>
<keyword evidence="2" id="KW-0472">Membrane</keyword>
<organism evidence="3 4">
    <name type="scientific">Hydrocarboniphaga daqingensis</name>
    <dbReference type="NCBI Taxonomy" id="490188"/>
    <lineage>
        <taxon>Bacteria</taxon>
        <taxon>Pseudomonadati</taxon>
        <taxon>Pseudomonadota</taxon>
        <taxon>Gammaproteobacteria</taxon>
        <taxon>Nevskiales</taxon>
        <taxon>Nevskiaceae</taxon>
        <taxon>Hydrocarboniphaga</taxon>
    </lineage>
</organism>
<evidence type="ECO:0000256" key="1">
    <source>
        <dbReference type="SAM" id="MobiDB-lite"/>
    </source>
</evidence>
<keyword evidence="2" id="KW-1133">Transmembrane helix</keyword>
<feature type="transmembrane region" description="Helical" evidence="2">
    <location>
        <begin position="21"/>
        <end position="41"/>
    </location>
</feature>
<feature type="transmembrane region" description="Helical" evidence="2">
    <location>
        <begin position="47"/>
        <end position="67"/>
    </location>
</feature>
<proteinExistence type="predicted"/>
<gene>
    <name evidence="3" type="ORF">SAMN04488068_2111</name>
</gene>
<dbReference type="Proteomes" id="UP000199758">
    <property type="component" value="Unassembled WGS sequence"/>
</dbReference>
<sequence length="705" mass="77582">MSSAPLQAELNRALRRVRWRVVASWLRQWLPLLIASTLMAWRLHHVIAIVWLAAGALTLLAGCVWRLRHYDRRWLTRRLNALRPDLDDSAELVWDADDDPDDGPTLRRLQAHRVVQRLSSQPLPSLAPPWPRRRLLMATSIALLLTALSLSLPYWSALWSACERTSSSSAAAIATVGGIDARITVQPPAYTGLDPRRERTLDLRVPERSQVQWSLAFAREPASAALVFDDGGRVPLTRSGGRWNATRTVEAAMLYRIEAPGADTDDLSYRLDVIVDRAPDITVRAPERTLSVIDAAQPQWQLSFEARDDYGLGDAELSIALAQGSGESIEVTQRNEAIMGDGNARERRYQRTLDLAALGFAQGDDLIVRLSVSDRREPEPNRARSASFILRWPPEPSSDSAGMDGLVKKTMPAYFRSQRQIIIDTEALIAARGQLDADEFEQRASAIGVDQRLLRLRYGQFLGEEAEGDEPAAPGDSEHHDEDAAPDEPPPGSSDAVLHEFGHTHDIEEAATLLDDATRTLLRAALGEMWSAEGQLRTAQPEAALPHELRALDAIKQVQQSTRIYLARVGQDLPPVDETRRLTGERAGLVDPPPPSPLATSLSEPARAWQALQQGATPDIDAIKAWVRDHANAVPDRLTLLRDVERVGRDPRCRDCRDALAAQLWPLLPPAGTALQPRAAPDARAATYLQALPAAASAPLPGAAR</sequence>
<dbReference type="AlphaFoldDB" id="A0A1M5P9X9"/>
<feature type="region of interest" description="Disordered" evidence="1">
    <location>
        <begin position="466"/>
        <end position="498"/>
    </location>
</feature>
<accession>A0A1M5P9X9</accession>
<evidence type="ECO:0000256" key="2">
    <source>
        <dbReference type="SAM" id="Phobius"/>
    </source>
</evidence>
<reference evidence="3 4" key="1">
    <citation type="submission" date="2016-11" db="EMBL/GenBank/DDBJ databases">
        <authorList>
            <person name="Jaros S."/>
            <person name="Januszkiewicz K."/>
            <person name="Wedrychowicz H."/>
        </authorList>
    </citation>
    <scope>NUCLEOTIDE SEQUENCE [LARGE SCALE GENOMIC DNA]</scope>
    <source>
        <strain evidence="3 4">CGMCC 1.7049</strain>
    </source>
</reference>
<keyword evidence="2" id="KW-0812">Transmembrane</keyword>
<name>A0A1M5P9X9_9GAMM</name>
<protein>
    <recommendedName>
        <fullName evidence="5">DUF4175 domain-containing protein</fullName>
    </recommendedName>
</protein>